<evidence type="ECO:0000256" key="10">
    <source>
        <dbReference type="ARBA" id="ARBA00022989"/>
    </source>
</evidence>
<name>A0A2G8K8Q9_STIJA</name>
<evidence type="ECO:0000256" key="11">
    <source>
        <dbReference type="ARBA" id="ARBA00023136"/>
    </source>
</evidence>
<accession>A0A2G8K8Q9</accession>
<dbReference type="GO" id="GO:0005789">
    <property type="term" value="C:endoplasmic reticulum membrane"/>
    <property type="evidence" value="ECO:0007669"/>
    <property type="project" value="UniProtKB-SubCell"/>
</dbReference>
<reference evidence="18 19" key="1">
    <citation type="journal article" date="2017" name="PLoS Biol.">
        <title>The sea cucumber genome provides insights into morphological evolution and visceral regeneration.</title>
        <authorList>
            <person name="Zhang X."/>
            <person name="Sun L."/>
            <person name="Yuan J."/>
            <person name="Sun Y."/>
            <person name="Gao Y."/>
            <person name="Zhang L."/>
            <person name="Li S."/>
            <person name="Dai H."/>
            <person name="Hamel J.F."/>
            <person name="Liu C."/>
            <person name="Yu Y."/>
            <person name="Liu S."/>
            <person name="Lin W."/>
            <person name="Guo K."/>
            <person name="Jin S."/>
            <person name="Xu P."/>
            <person name="Storey K.B."/>
            <person name="Huan P."/>
            <person name="Zhang T."/>
            <person name="Zhou Y."/>
            <person name="Zhang J."/>
            <person name="Lin C."/>
            <person name="Li X."/>
            <person name="Xing L."/>
            <person name="Huo D."/>
            <person name="Sun M."/>
            <person name="Wang L."/>
            <person name="Mercier A."/>
            <person name="Li F."/>
            <person name="Yang H."/>
            <person name="Xiang J."/>
        </authorList>
    </citation>
    <scope>NUCLEOTIDE SEQUENCE [LARGE SCALE GENOMIC DNA]</scope>
    <source>
        <strain evidence="18">Shaxun</strain>
        <tissue evidence="18">Muscle</tissue>
    </source>
</reference>
<proteinExistence type="inferred from homology"/>
<dbReference type="AlphaFoldDB" id="A0A2G8K8Q9"/>
<keyword evidence="15" id="KW-0732">Signal</keyword>
<sequence>MMLLLLLLSQLTPASACLSSPSKAYIAIFARDMPQHFPQRHLKRGQPLASFIPTVMQVVEEKELMVCSPSNSEKAKAEDIVQRARNRFNIVLPRAVEFVFLTRRNFVEAKTYPVLTLLGQSLGSVVLGFEALSKFVPDIYIDSMGYAFTLPLFKYVGGCKVACYTHYPTISLDMLSLVSKRTVSYNNQGFVAHNPILSRFKVLYYKLFALLYGFVGARADVVMVNSSWTYGHISSLWGKPSCTSVVYPPCDTKEFLSIKGIPDDEKTVKSIVSIAQFRPEKDHKLQIRSFANFLKRLSESEKEEVKLELIGSCRNAEDQSRVDELKALSEELGVNERVDFLLSVPFDVLKIA</sequence>
<feature type="signal peptide" evidence="15">
    <location>
        <begin position="1"/>
        <end position="16"/>
    </location>
</feature>
<keyword evidence="19" id="KW-1185">Reference proteome</keyword>
<comment type="pathway">
    <text evidence="2">Protein modification; protein glycosylation.</text>
</comment>
<comment type="similarity">
    <text evidence="3">Belongs to the glycosyltransferase group 1 family. Glycosyltransferase 4 subfamily.</text>
</comment>
<dbReference type="OrthoDB" id="2276068at2759"/>
<organism evidence="18 19">
    <name type="scientific">Stichopus japonicus</name>
    <name type="common">Sea cucumber</name>
    <dbReference type="NCBI Taxonomy" id="307972"/>
    <lineage>
        <taxon>Eukaryota</taxon>
        <taxon>Metazoa</taxon>
        <taxon>Echinodermata</taxon>
        <taxon>Eleutherozoa</taxon>
        <taxon>Echinozoa</taxon>
        <taxon>Holothuroidea</taxon>
        <taxon>Aspidochirotacea</taxon>
        <taxon>Aspidochirotida</taxon>
        <taxon>Stichopodidae</taxon>
        <taxon>Apostichopus</taxon>
    </lineage>
</organism>
<dbReference type="InterPro" id="IPR001296">
    <property type="entry name" value="Glyco_trans_1"/>
</dbReference>
<dbReference type="SUPFAM" id="SSF53756">
    <property type="entry name" value="UDP-Glycosyltransferase/glycogen phosphorylase"/>
    <property type="match status" value="1"/>
</dbReference>
<evidence type="ECO:0000259" key="16">
    <source>
        <dbReference type="Pfam" id="PF00534"/>
    </source>
</evidence>
<comment type="function">
    <text evidence="14">GDP-Man:Man(3)GlcNAc(2)-PP-Dol alpha-1,2-mannosyltransferase that operates in the biosynthetic pathway of dolichol-linked oligosaccharides, the glycan precursors employed in protein asparagine (N)-glycosylation. The assembly of dolichol-linked oligosaccharides begins on the cytosolic side of the endoplasmic reticulum membrane and finishes in its lumen. The sequential addition of sugars to dolichol pyrophosphate produces dolichol-linked oligosaccharides containing fourteen sugars, including two GlcNAcs, nine mannoses and three glucoses. Once assembled, the oligosaccharide is transferred from the lipid to nascent proteins by oligosaccharyltransferases. Catalyzes, on the cytoplasmic face of the endoplasmic reticulum, the addition of the fourth and fifth mannose residues to the dolichol-linked oligosaccharide chain, to produce Man(5)GlcNAc(2)-PP-dolichol core oligosaccharide. Man(5)GlcNAc(2)-PP-dolichol is a substrate for ALG3, the following enzyme in the biosynthetic pathway.</text>
</comment>
<dbReference type="STRING" id="307972.A0A2G8K8Q9"/>
<evidence type="ECO:0000256" key="7">
    <source>
        <dbReference type="ARBA" id="ARBA00022679"/>
    </source>
</evidence>
<dbReference type="PANTHER" id="PTHR45919">
    <property type="entry name" value="GDP-MAN:MAN(3)GLCNAC(2)-PP-DOL ALPHA-1,2-MANNOSYLTRANSFERASE"/>
    <property type="match status" value="1"/>
</dbReference>
<comment type="catalytic activity">
    <reaction evidence="13">
        <text>an alpha-D-Man-(1-&gt;3)-[alpha-D-Man-(1-&gt;6)]-beta-D-Man-(1-&gt;4)-beta-D-GlcNAc-(1-&gt;4)-alpha-D-GlcNAc-diphospho-di-trans,poly-cis-dolichol + 2 GDP-alpha-D-mannose = an alpha-D-Man-(1-&gt;2)-alpha-D-Man-(1-&gt;2)-alpha-D-Man-(1-&gt;3)-[alpha-D-Man-(1-&gt;6)]-beta-D-Man-(1-&gt;4)-beta-D-GlcNAc-(1-&gt;4)-alpha-D-GlcNAc-diphospho-di-trans,poly-cis-dolichol + 2 GDP + 2 H(+)</text>
        <dbReference type="Rhea" id="RHEA:29523"/>
        <dbReference type="Rhea" id="RHEA-COMP:19515"/>
        <dbReference type="Rhea" id="RHEA-COMP:19516"/>
        <dbReference type="ChEBI" id="CHEBI:15378"/>
        <dbReference type="ChEBI" id="CHEBI:57527"/>
        <dbReference type="ChEBI" id="CHEBI:58189"/>
        <dbReference type="ChEBI" id="CHEBI:132511"/>
        <dbReference type="ChEBI" id="CHEBI:132515"/>
        <dbReference type="EC" id="2.4.1.131"/>
    </reaction>
    <physiologicalReaction direction="left-to-right" evidence="13">
        <dbReference type="Rhea" id="RHEA:29524"/>
    </physiologicalReaction>
</comment>
<dbReference type="EMBL" id="MRZV01000781">
    <property type="protein sequence ID" value="PIK44360.1"/>
    <property type="molecule type" value="Genomic_DNA"/>
</dbReference>
<dbReference type="GO" id="GO:0004377">
    <property type="term" value="F:GDP-Man:Man(3)GlcNAc(2)-PP-Dol alpha-1,2-mannosyltransferase activity"/>
    <property type="evidence" value="ECO:0007669"/>
    <property type="project" value="UniProtKB-EC"/>
</dbReference>
<evidence type="ECO:0000259" key="17">
    <source>
        <dbReference type="Pfam" id="PF15924"/>
    </source>
</evidence>
<keyword evidence="7 18" id="KW-0808">Transferase</keyword>
<dbReference type="GO" id="GO:0006487">
    <property type="term" value="P:protein N-linked glycosylation"/>
    <property type="evidence" value="ECO:0007669"/>
    <property type="project" value="TreeGrafter"/>
</dbReference>
<evidence type="ECO:0000256" key="13">
    <source>
        <dbReference type="ARBA" id="ARBA00045065"/>
    </source>
</evidence>
<evidence type="ECO:0000256" key="1">
    <source>
        <dbReference type="ARBA" id="ARBA00004389"/>
    </source>
</evidence>
<dbReference type="EC" id="2.4.1.131" evidence="4"/>
<comment type="caution">
    <text evidence="18">The sequence shown here is derived from an EMBL/GenBank/DDBJ whole genome shotgun (WGS) entry which is preliminary data.</text>
</comment>
<keyword evidence="11" id="KW-0472">Membrane</keyword>
<dbReference type="InterPro" id="IPR031814">
    <property type="entry name" value="ALG11_N"/>
</dbReference>
<feature type="chain" id="PRO_5013802383" description="GDP-Man:Man(3)GlcNAc(2)-PP-Dol alpha-1,2-mannosyltransferase" evidence="15">
    <location>
        <begin position="17"/>
        <end position="352"/>
    </location>
</feature>
<dbReference type="Pfam" id="PF15924">
    <property type="entry name" value="ALG11_N"/>
    <property type="match status" value="1"/>
</dbReference>
<evidence type="ECO:0000256" key="9">
    <source>
        <dbReference type="ARBA" id="ARBA00022824"/>
    </source>
</evidence>
<keyword evidence="8" id="KW-0812">Transmembrane</keyword>
<keyword evidence="9" id="KW-0256">Endoplasmic reticulum</keyword>
<comment type="subcellular location">
    <subcellularLocation>
        <location evidence="1">Endoplasmic reticulum membrane</location>
        <topology evidence="1">Single-pass membrane protein</topology>
    </subcellularLocation>
</comment>
<protein>
    <recommendedName>
        <fullName evidence="5">GDP-Man:Man(3)GlcNAc(2)-PP-Dol alpha-1,2-mannosyltransferase</fullName>
        <ecNumber evidence="4">2.4.1.131</ecNumber>
    </recommendedName>
    <alternativeName>
        <fullName evidence="12">Asparagine-linked glycosylation protein 11 homolog</fullName>
    </alternativeName>
</protein>
<evidence type="ECO:0000256" key="12">
    <source>
        <dbReference type="ARBA" id="ARBA00032517"/>
    </source>
</evidence>
<feature type="domain" description="ALG11 mannosyltransferase N-terminal" evidence="17">
    <location>
        <begin position="62"/>
        <end position="237"/>
    </location>
</feature>
<dbReference type="PANTHER" id="PTHR45919:SF1">
    <property type="entry name" value="GDP-MAN:MAN(3)GLCNAC(2)-PP-DOL ALPHA-1,2-MANNOSYLTRANSFERASE"/>
    <property type="match status" value="1"/>
</dbReference>
<dbReference type="Pfam" id="PF00534">
    <property type="entry name" value="Glycos_transf_1"/>
    <property type="match status" value="1"/>
</dbReference>
<keyword evidence="10" id="KW-1133">Transmembrane helix</keyword>
<evidence type="ECO:0000256" key="2">
    <source>
        <dbReference type="ARBA" id="ARBA00004922"/>
    </source>
</evidence>
<evidence type="ECO:0000256" key="14">
    <source>
        <dbReference type="ARBA" id="ARBA00045128"/>
    </source>
</evidence>
<evidence type="ECO:0000256" key="4">
    <source>
        <dbReference type="ARBA" id="ARBA00012645"/>
    </source>
</evidence>
<evidence type="ECO:0000256" key="5">
    <source>
        <dbReference type="ARBA" id="ARBA00022018"/>
    </source>
</evidence>
<evidence type="ECO:0000313" key="18">
    <source>
        <dbReference type="EMBL" id="PIK44360.1"/>
    </source>
</evidence>
<evidence type="ECO:0000256" key="3">
    <source>
        <dbReference type="ARBA" id="ARBA00009481"/>
    </source>
</evidence>
<evidence type="ECO:0000256" key="6">
    <source>
        <dbReference type="ARBA" id="ARBA00022676"/>
    </source>
</evidence>
<evidence type="ECO:0000256" key="15">
    <source>
        <dbReference type="SAM" id="SignalP"/>
    </source>
</evidence>
<feature type="domain" description="Glycosyl transferase family 1" evidence="16">
    <location>
        <begin position="266"/>
        <end position="346"/>
    </location>
</feature>
<keyword evidence="6 18" id="KW-0328">Glycosyltransferase</keyword>
<dbReference type="Gene3D" id="3.40.50.2000">
    <property type="entry name" value="Glycogen Phosphorylase B"/>
    <property type="match status" value="1"/>
</dbReference>
<dbReference type="Proteomes" id="UP000230750">
    <property type="component" value="Unassembled WGS sequence"/>
</dbReference>
<evidence type="ECO:0000313" key="19">
    <source>
        <dbReference type="Proteomes" id="UP000230750"/>
    </source>
</evidence>
<dbReference type="InterPro" id="IPR038013">
    <property type="entry name" value="ALG11"/>
</dbReference>
<gene>
    <name evidence="18" type="ORF">BSL78_18782</name>
</gene>
<evidence type="ECO:0000256" key="8">
    <source>
        <dbReference type="ARBA" id="ARBA00022692"/>
    </source>
</evidence>